<evidence type="ECO:0000256" key="6">
    <source>
        <dbReference type="ARBA" id="ARBA00023136"/>
    </source>
</evidence>
<feature type="compositionally biased region" description="Basic and acidic residues" evidence="10">
    <location>
        <begin position="129"/>
        <end position="141"/>
    </location>
</feature>
<dbReference type="GO" id="GO:0005635">
    <property type="term" value="C:nuclear envelope"/>
    <property type="evidence" value="ECO:0007669"/>
    <property type="project" value="UniProtKB-SubCell"/>
</dbReference>
<feature type="compositionally biased region" description="Polar residues" evidence="10">
    <location>
        <begin position="109"/>
        <end position="128"/>
    </location>
</feature>
<evidence type="ECO:0000256" key="1">
    <source>
        <dbReference type="ARBA" id="ARBA00004259"/>
    </source>
</evidence>
<dbReference type="GO" id="GO:0001671">
    <property type="term" value="F:ATPase activator activity"/>
    <property type="evidence" value="ECO:0007669"/>
    <property type="project" value="InterPro"/>
</dbReference>
<dbReference type="InterPro" id="IPR038599">
    <property type="entry name" value="LAP1C-like_C_sf"/>
</dbReference>
<protein>
    <submittedName>
        <fullName evidence="13">TOR1AIP1 protein</fullName>
    </submittedName>
</protein>
<dbReference type="Pfam" id="PF05609">
    <property type="entry name" value="LAP1_C"/>
    <property type="match status" value="1"/>
</dbReference>
<dbReference type="OrthoDB" id="6258998at2759"/>
<feature type="domain" description="Torsin-1A-interacting protein 1/2 AAA+ activator" evidence="12">
    <location>
        <begin position="428"/>
        <end position="604"/>
    </location>
</feature>
<evidence type="ECO:0000259" key="12">
    <source>
        <dbReference type="Pfam" id="PF05609"/>
    </source>
</evidence>
<accession>A0A8K0AB60</accession>
<feature type="compositionally biased region" description="Basic and acidic residues" evidence="10">
    <location>
        <begin position="71"/>
        <end position="86"/>
    </location>
</feature>
<dbReference type="PANTHER" id="PTHR18843:SF7">
    <property type="entry name" value="LAMINA-ASSOCIATED POLYPEPTIDE 1B ISOFORM 1-RELATED"/>
    <property type="match status" value="1"/>
</dbReference>
<dbReference type="PANTHER" id="PTHR18843">
    <property type="entry name" value="TORSIN-1A-INTERACTING PROTEIN"/>
    <property type="match status" value="1"/>
</dbReference>
<dbReference type="GO" id="GO:0061024">
    <property type="term" value="P:membrane organization"/>
    <property type="evidence" value="ECO:0007669"/>
    <property type="project" value="TreeGrafter"/>
</dbReference>
<sequence length="640" mass="70684">MSSGSLSDAEDELWGKTRSQEKTDKKGKRPKGGADTPEVEGPPNGENQQQHEEKKQRELREDEVSDEEDDPKERVKASKDAQKEDVLDNEGPVLRGRTVGGAKKKTADARQSTELAVSQSCSTQVTKVKSTDPEKKLKGPDSVKPNQPKELAVSQKDRDDPKVIKTETTDPEEKQTGFESVKSTQAQACAAPPNRPTTVEQPKKTPYMWYLAAGVVFLALALPFAHFLHVFSKPTEDYSGIADDESYSGNATTIELLSDPHANFQERMNALKKIFPSQDESLWSTLSDVLAPNATTNPCSMLSLTSSEPFASSPTARSTLTELASALPWMMARQHFVLHHRQFSAMKEEHAREALDDIMRAWSTDVIVIPDVVSMPTYVLDVVQTTCQSNGAGQVVVTTSEEKPEIADTFSIAVRPERTESPLEHITLENPKEGLSATKGRFPSQTDRVWQVVRAAILSHIAETDPVKPAVVIIGAPPGAHRTADQLAQALARIYAEKSITIDSRQFAQVNAARAKLHLDRVLEPGLLGSDQRESGVLGSARAVVLTRLEALPGDAAMLFHGYCDHSDAQYKSAAYFFTVHCSEEIDRTLHYKQQERMVHKQLQRAWRNLPATHLDPLLGRITPMTTVVKPEAEMELPNY</sequence>
<reference evidence="13" key="1">
    <citation type="submission" date="2022-01" db="EMBL/GenBank/DDBJ databases">
        <authorList>
            <person name="Braso-Vives M."/>
        </authorList>
    </citation>
    <scope>NUCLEOTIDE SEQUENCE</scope>
</reference>
<dbReference type="AlphaFoldDB" id="A0A8K0AB60"/>
<dbReference type="GO" id="GO:0016020">
    <property type="term" value="C:membrane"/>
    <property type="evidence" value="ECO:0007669"/>
    <property type="project" value="TreeGrafter"/>
</dbReference>
<keyword evidence="4 11" id="KW-0812">Transmembrane</keyword>
<dbReference type="EMBL" id="OV696693">
    <property type="protein sequence ID" value="CAH1272698.1"/>
    <property type="molecule type" value="Genomic_DNA"/>
</dbReference>
<keyword evidence="7" id="KW-0325">Glycoprotein</keyword>
<evidence type="ECO:0000256" key="3">
    <source>
        <dbReference type="ARBA" id="ARBA00022553"/>
    </source>
</evidence>
<feature type="compositionally biased region" description="Basic and acidic residues" evidence="10">
    <location>
        <begin position="49"/>
        <end position="62"/>
    </location>
</feature>
<keyword evidence="6 11" id="KW-0472">Membrane</keyword>
<evidence type="ECO:0000313" key="13">
    <source>
        <dbReference type="EMBL" id="CAH1272698.1"/>
    </source>
</evidence>
<keyword evidence="14" id="KW-1185">Reference proteome</keyword>
<feature type="compositionally biased region" description="Basic and acidic residues" evidence="10">
    <location>
        <begin position="155"/>
        <end position="176"/>
    </location>
</feature>
<feature type="compositionally biased region" description="Polar residues" evidence="10">
    <location>
        <begin position="177"/>
        <end position="187"/>
    </location>
</feature>
<feature type="transmembrane region" description="Helical" evidence="11">
    <location>
        <begin position="207"/>
        <end position="228"/>
    </location>
</feature>
<evidence type="ECO:0000256" key="8">
    <source>
        <dbReference type="ARBA" id="ARBA00023242"/>
    </source>
</evidence>
<evidence type="ECO:0000256" key="4">
    <source>
        <dbReference type="ARBA" id="ARBA00022692"/>
    </source>
</evidence>
<feature type="region of interest" description="Disordered" evidence="10">
    <location>
        <begin position="1"/>
        <end position="200"/>
    </location>
</feature>
<keyword evidence="5 11" id="KW-1133">Transmembrane helix</keyword>
<evidence type="ECO:0000256" key="9">
    <source>
        <dbReference type="ARBA" id="ARBA00037847"/>
    </source>
</evidence>
<evidence type="ECO:0000256" key="11">
    <source>
        <dbReference type="SAM" id="Phobius"/>
    </source>
</evidence>
<dbReference type="Gene3D" id="3.40.50.12190">
    <property type="match status" value="2"/>
</dbReference>
<evidence type="ECO:0000256" key="10">
    <source>
        <dbReference type="SAM" id="MobiDB-lite"/>
    </source>
</evidence>
<dbReference type="Proteomes" id="UP000838412">
    <property type="component" value="Chromosome 8"/>
</dbReference>
<dbReference type="InterPro" id="IPR008662">
    <property type="entry name" value="TOIP1/2"/>
</dbReference>
<keyword evidence="8" id="KW-0539">Nucleus</keyword>
<comment type="subcellular location">
    <subcellularLocation>
        <location evidence="9">Endomembrane system</location>
        <topology evidence="9">Single-pass membrane protein</topology>
    </subcellularLocation>
    <subcellularLocation>
        <location evidence="1">Nucleus envelope</location>
    </subcellularLocation>
</comment>
<name>A0A8K0AB60_BRALA</name>
<feature type="compositionally biased region" description="Basic and acidic residues" evidence="10">
    <location>
        <begin position="13"/>
        <end position="24"/>
    </location>
</feature>
<evidence type="ECO:0000256" key="5">
    <source>
        <dbReference type="ARBA" id="ARBA00022989"/>
    </source>
</evidence>
<evidence type="ECO:0000256" key="2">
    <source>
        <dbReference type="ARBA" id="ARBA00007860"/>
    </source>
</evidence>
<proteinExistence type="inferred from homology"/>
<evidence type="ECO:0000313" key="14">
    <source>
        <dbReference type="Proteomes" id="UP000838412"/>
    </source>
</evidence>
<gene>
    <name evidence="13" type="primary">TOR1AIP1</name>
    <name evidence="13" type="ORF">BLAG_LOCUS24272</name>
</gene>
<comment type="similarity">
    <text evidence="2">Belongs to the TOR1AIP family.</text>
</comment>
<organism evidence="13 14">
    <name type="scientific">Branchiostoma lanceolatum</name>
    <name type="common">Common lancelet</name>
    <name type="synonym">Amphioxus lanceolatum</name>
    <dbReference type="NCBI Taxonomy" id="7740"/>
    <lineage>
        <taxon>Eukaryota</taxon>
        <taxon>Metazoa</taxon>
        <taxon>Chordata</taxon>
        <taxon>Cephalochordata</taxon>
        <taxon>Leptocardii</taxon>
        <taxon>Amphioxiformes</taxon>
        <taxon>Branchiostomatidae</taxon>
        <taxon>Branchiostoma</taxon>
    </lineage>
</organism>
<dbReference type="InterPro" id="IPR046753">
    <property type="entry name" value="TOIP1/2_C"/>
</dbReference>
<keyword evidence="3" id="KW-0597">Phosphoprotein</keyword>
<evidence type="ECO:0000256" key="7">
    <source>
        <dbReference type="ARBA" id="ARBA00023180"/>
    </source>
</evidence>